<reference evidence="2" key="1">
    <citation type="submission" date="2025-08" db="UniProtKB">
        <authorList>
            <consortium name="Ensembl"/>
        </authorList>
    </citation>
    <scope>IDENTIFICATION</scope>
</reference>
<feature type="compositionally biased region" description="Polar residues" evidence="1">
    <location>
        <begin position="199"/>
        <end position="210"/>
    </location>
</feature>
<evidence type="ECO:0000313" key="2">
    <source>
        <dbReference type="Ensembl" id="ENSANAP00000040859.1"/>
    </source>
</evidence>
<feature type="region of interest" description="Disordered" evidence="1">
    <location>
        <begin position="188"/>
        <end position="210"/>
    </location>
</feature>
<proteinExistence type="predicted"/>
<accession>A0A2K5F657</accession>
<dbReference type="Proteomes" id="UP000233020">
    <property type="component" value="Unplaced"/>
</dbReference>
<dbReference type="GeneTree" id="ENSGT00970000193437"/>
<organism evidence="2 3">
    <name type="scientific">Aotus nancymaae</name>
    <name type="common">Ma's night monkey</name>
    <dbReference type="NCBI Taxonomy" id="37293"/>
    <lineage>
        <taxon>Eukaryota</taxon>
        <taxon>Metazoa</taxon>
        <taxon>Chordata</taxon>
        <taxon>Craniata</taxon>
        <taxon>Vertebrata</taxon>
        <taxon>Euteleostomi</taxon>
        <taxon>Mammalia</taxon>
        <taxon>Eutheria</taxon>
        <taxon>Euarchontoglires</taxon>
        <taxon>Primates</taxon>
        <taxon>Haplorrhini</taxon>
        <taxon>Platyrrhini</taxon>
        <taxon>Aotidae</taxon>
        <taxon>Aotus</taxon>
    </lineage>
</organism>
<dbReference type="AlphaFoldDB" id="A0A2K5F657"/>
<dbReference type="Ensembl" id="ENSANAT00000058971.1">
    <property type="protein sequence ID" value="ENSANAP00000040859.1"/>
    <property type="gene ID" value="ENSANAG00000037769.1"/>
</dbReference>
<keyword evidence="3" id="KW-1185">Reference proteome</keyword>
<protein>
    <submittedName>
        <fullName evidence="2">Uncharacterized protein</fullName>
    </submittedName>
</protein>
<reference evidence="2" key="2">
    <citation type="submission" date="2025-09" db="UniProtKB">
        <authorList>
            <consortium name="Ensembl"/>
        </authorList>
    </citation>
    <scope>IDENTIFICATION</scope>
</reference>
<sequence>MAEDHGLSNGDGPVEVTQGLELLISAAAQDIVLFDGVQGLFFTLQFDNVWVWDHFLGKLPHRVFKGGREKQHLAVPGQSLPLDADALILVALSRYHDVSLIQNKHLDFLGINELELGAPVQHGPRGANDNLLTELLVSPAILTFIASNGIGKLQLWVKFAHLLNHVSCLKRQLVCWGEAQTLMEKSSRMSLGEPFGNRPESTQPADVIST</sequence>
<name>A0A2K5F657_AOTNA</name>
<evidence type="ECO:0000313" key="3">
    <source>
        <dbReference type="Proteomes" id="UP000233020"/>
    </source>
</evidence>
<dbReference type="OMA" id="CWGKAQT"/>
<evidence type="ECO:0000256" key="1">
    <source>
        <dbReference type="SAM" id="MobiDB-lite"/>
    </source>
</evidence>
<dbReference type="AntiFam" id="ANF00149">
    <property type="entry name" value="Shadow ORF (opposite cshA)"/>
</dbReference>